<dbReference type="HOGENOM" id="CLU_055921_2_0_1"/>
<keyword evidence="2" id="KW-1133">Transmembrane helix</keyword>
<feature type="transmembrane region" description="Helical" evidence="2">
    <location>
        <begin position="141"/>
        <end position="159"/>
    </location>
</feature>
<proteinExistence type="predicted"/>
<dbReference type="Gramene" id="PGSC0003DMT400096846">
    <property type="protein sequence ID" value="PGSC0003DMT400096846"/>
    <property type="gene ID" value="PGSC0003DMG400046417"/>
</dbReference>
<evidence type="ECO:0000256" key="2">
    <source>
        <dbReference type="SAM" id="Phobius"/>
    </source>
</evidence>
<keyword evidence="2" id="KW-0472">Membrane</keyword>
<keyword evidence="2" id="KW-0812">Transmembrane</keyword>
<feature type="region of interest" description="Disordered" evidence="1">
    <location>
        <begin position="41"/>
        <end position="86"/>
    </location>
</feature>
<dbReference type="AlphaFoldDB" id="M1DZC8"/>
<evidence type="ECO:0000313" key="3">
    <source>
        <dbReference type="EnsemblPlants" id="PGSC0003DMT400096846"/>
    </source>
</evidence>
<reference evidence="3" key="2">
    <citation type="submission" date="2015-06" db="UniProtKB">
        <authorList>
            <consortium name="EnsemblPlants"/>
        </authorList>
    </citation>
    <scope>IDENTIFICATION</scope>
    <source>
        <strain evidence="3">DM1-3 516 R44</strain>
    </source>
</reference>
<name>M1DZC8_SOLTU</name>
<protein>
    <submittedName>
        <fullName evidence="3">Uncharacterized protein</fullName>
    </submittedName>
</protein>
<accession>M1DZC8</accession>
<dbReference type="Proteomes" id="UP000011115">
    <property type="component" value="Unassembled WGS sequence"/>
</dbReference>
<evidence type="ECO:0000313" key="4">
    <source>
        <dbReference type="Proteomes" id="UP000011115"/>
    </source>
</evidence>
<feature type="compositionally biased region" description="Basic and acidic residues" evidence="1">
    <location>
        <begin position="69"/>
        <end position="79"/>
    </location>
</feature>
<organism evidence="3 4">
    <name type="scientific">Solanum tuberosum</name>
    <name type="common">Potato</name>
    <dbReference type="NCBI Taxonomy" id="4113"/>
    <lineage>
        <taxon>Eukaryota</taxon>
        <taxon>Viridiplantae</taxon>
        <taxon>Streptophyta</taxon>
        <taxon>Embryophyta</taxon>
        <taxon>Tracheophyta</taxon>
        <taxon>Spermatophyta</taxon>
        <taxon>Magnoliopsida</taxon>
        <taxon>eudicotyledons</taxon>
        <taxon>Gunneridae</taxon>
        <taxon>Pentapetalae</taxon>
        <taxon>asterids</taxon>
        <taxon>lamiids</taxon>
        <taxon>Solanales</taxon>
        <taxon>Solanaceae</taxon>
        <taxon>Solanoideae</taxon>
        <taxon>Solaneae</taxon>
        <taxon>Solanum</taxon>
    </lineage>
</organism>
<reference evidence="4" key="1">
    <citation type="journal article" date="2011" name="Nature">
        <title>Genome sequence and analysis of the tuber crop potato.</title>
        <authorList>
            <consortium name="The Potato Genome Sequencing Consortium"/>
        </authorList>
    </citation>
    <scope>NUCLEOTIDE SEQUENCE [LARGE SCALE GENOMIC DNA]</scope>
    <source>
        <strain evidence="4">cv. DM1-3 516 R44</strain>
    </source>
</reference>
<dbReference type="EnsemblPlants" id="PGSC0003DMT400096846">
    <property type="protein sequence ID" value="PGSC0003DMT400096846"/>
    <property type="gene ID" value="PGSC0003DMG400046417"/>
</dbReference>
<sequence length="176" mass="19810">MFYRGNKKTYFLPGLITALCKQAGVPFPDADKVLPMDPPLHPLFVRHSSTSRSKRTKTDRARSSQAAAKSDEEGGDDTRPSGFEPPLLAAQVEVDLEVVRRRMECPITPTTPVPPSTALKLEMHRRELHPERRKGLERDRLLVWIGKAVMIMFTCVTPGQEIPIVDKGDFRQFSSL</sequence>
<dbReference type="InParanoid" id="M1DZC8"/>
<keyword evidence="4" id="KW-1185">Reference proteome</keyword>
<dbReference type="PaxDb" id="4113-PGSC0003DMT400096846"/>
<evidence type="ECO:0000256" key="1">
    <source>
        <dbReference type="SAM" id="MobiDB-lite"/>
    </source>
</evidence>